<dbReference type="OrthoDB" id="9807748at2"/>
<dbReference type="PATRIC" id="fig|520762.4.peg.1684"/>
<dbReference type="NCBIfam" id="TIGR01400">
    <property type="entry name" value="fliR"/>
    <property type="match status" value="1"/>
</dbReference>
<comment type="caution">
    <text evidence="11">The sequence shown here is derived from an EMBL/GenBank/DDBJ whole genome shotgun (WGS) entry which is preliminary data.</text>
</comment>
<evidence type="ECO:0000256" key="7">
    <source>
        <dbReference type="ARBA" id="ARBA00023136"/>
    </source>
</evidence>
<feature type="transmembrane region" description="Helical" evidence="10">
    <location>
        <begin position="12"/>
        <end position="32"/>
    </location>
</feature>
<comment type="similarity">
    <text evidence="2 10">Belongs to the FliR/MopE/SpaR family.</text>
</comment>
<dbReference type="InterPro" id="IPR002010">
    <property type="entry name" value="T3SS_IM_R"/>
</dbReference>
<dbReference type="GO" id="GO:0006605">
    <property type="term" value="P:protein targeting"/>
    <property type="evidence" value="ECO:0007669"/>
    <property type="project" value="UniProtKB-UniRule"/>
</dbReference>
<keyword evidence="12" id="KW-1185">Reference proteome</keyword>
<evidence type="ECO:0000256" key="10">
    <source>
        <dbReference type="RuleBase" id="RU362071"/>
    </source>
</evidence>
<organism evidence="11 12">
    <name type="scientific">Thermotalea metallivorans</name>
    <dbReference type="NCBI Taxonomy" id="520762"/>
    <lineage>
        <taxon>Bacteria</taxon>
        <taxon>Bacillati</taxon>
        <taxon>Bacillota</taxon>
        <taxon>Clostridia</taxon>
        <taxon>Peptostreptococcales</taxon>
        <taxon>Thermotaleaceae</taxon>
        <taxon>Thermotalea</taxon>
    </lineage>
</organism>
<evidence type="ECO:0000256" key="8">
    <source>
        <dbReference type="ARBA" id="ARBA00023143"/>
    </source>
</evidence>
<dbReference type="GO" id="GO:0005886">
    <property type="term" value="C:plasma membrane"/>
    <property type="evidence" value="ECO:0007669"/>
    <property type="project" value="UniProtKB-SubCell"/>
</dbReference>
<evidence type="ECO:0000256" key="3">
    <source>
        <dbReference type="ARBA" id="ARBA00021717"/>
    </source>
</evidence>
<dbReference type="Proteomes" id="UP000070456">
    <property type="component" value="Unassembled WGS sequence"/>
</dbReference>
<accession>A0A140L5D8</accession>
<feature type="transmembrane region" description="Helical" evidence="10">
    <location>
        <begin position="68"/>
        <end position="92"/>
    </location>
</feature>
<keyword evidence="7 10" id="KW-0472">Membrane</keyword>
<dbReference type="Pfam" id="PF01311">
    <property type="entry name" value="Bac_export_1"/>
    <property type="match status" value="1"/>
</dbReference>
<evidence type="ECO:0000256" key="6">
    <source>
        <dbReference type="ARBA" id="ARBA00022989"/>
    </source>
</evidence>
<evidence type="ECO:0000313" key="12">
    <source>
        <dbReference type="Proteomes" id="UP000070456"/>
    </source>
</evidence>
<evidence type="ECO:0000256" key="2">
    <source>
        <dbReference type="ARBA" id="ARBA00009772"/>
    </source>
</evidence>
<dbReference type="PANTHER" id="PTHR30065">
    <property type="entry name" value="FLAGELLAR BIOSYNTHETIC PROTEIN FLIR"/>
    <property type="match status" value="1"/>
</dbReference>
<gene>
    <name evidence="11" type="primary">fliR</name>
    <name evidence="11" type="ORF">AN619_15170</name>
</gene>
<feature type="transmembrane region" description="Helical" evidence="10">
    <location>
        <begin position="191"/>
        <end position="209"/>
    </location>
</feature>
<feature type="transmembrane region" description="Helical" evidence="10">
    <location>
        <begin position="221"/>
        <end position="245"/>
    </location>
</feature>
<keyword evidence="8 10" id="KW-0975">Bacterial flagellum</keyword>
<proteinExistence type="inferred from homology"/>
<dbReference type="InterPro" id="IPR006303">
    <property type="entry name" value="FliR"/>
</dbReference>
<keyword evidence="11" id="KW-0966">Cell projection</keyword>
<dbReference type="RefSeq" id="WP_068556115.1">
    <property type="nucleotide sequence ID" value="NZ_LOEE01000031.1"/>
</dbReference>
<reference evidence="11 12" key="1">
    <citation type="submission" date="2015-12" db="EMBL/GenBank/DDBJ databases">
        <title>Draft genome sequence of the thermoanaerobe Thermotalea metallivorans, an isolate from the runoff channel of the Great Artesian Basin, Australia.</title>
        <authorList>
            <person name="Patel B.K."/>
        </authorList>
    </citation>
    <scope>NUCLEOTIDE SEQUENCE [LARGE SCALE GENOMIC DNA]</scope>
    <source>
        <strain evidence="11 12">B2-1</strain>
    </source>
</reference>
<evidence type="ECO:0000256" key="1">
    <source>
        <dbReference type="ARBA" id="ARBA00002578"/>
    </source>
</evidence>
<comment type="function">
    <text evidence="1 10">Role in flagellar biosynthesis.</text>
</comment>
<keyword evidence="5 10" id="KW-0812">Transmembrane</keyword>
<dbReference type="GO" id="GO:0044780">
    <property type="term" value="P:bacterial-type flagellum assembly"/>
    <property type="evidence" value="ECO:0007669"/>
    <property type="project" value="UniProtKB-UniRule"/>
</dbReference>
<feature type="transmembrane region" description="Helical" evidence="10">
    <location>
        <begin position="38"/>
        <end position="56"/>
    </location>
</feature>
<feature type="transmembrane region" description="Helical" evidence="10">
    <location>
        <begin position="163"/>
        <end position="185"/>
    </location>
</feature>
<evidence type="ECO:0000256" key="5">
    <source>
        <dbReference type="ARBA" id="ARBA00022692"/>
    </source>
</evidence>
<keyword evidence="11" id="KW-0969">Cilium</keyword>
<comment type="subcellular location">
    <subcellularLocation>
        <location evidence="10">Cell membrane</location>
        <topology evidence="10">Multi-pass membrane protein</topology>
    </subcellularLocation>
    <subcellularLocation>
        <location evidence="10">Bacterial flagellum basal body</location>
    </subcellularLocation>
</comment>
<sequence>MEIIGKLLENLAIFLLVFARIVGMFITAPILNLNHIPAYIKLGFSLFLTFILFPMIDIPAGLQLDSFYALLAFAAKEFLIGMIIGFICYLFFSTVYLAGHMIDMEIGFSIANVINPMDENEEIALTANLFFIMAVLIFLSIDGHHFLIQAMKQSFAMVPMGKIHINVWMVDQIIGIFITIFVIAFKFSAPIVVSIFLANVLLGILARTMPQMNVFVVGMPLKILLGLLVLLIIMPLYAGFFEYIFDRMFENLKDFLNAMGKG</sequence>
<dbReference type="GO" id="GO:0009425">
    <property type="term" value="C:bacterial-type flagellum basal body"/>
    <property type="evidence" value="ECO:0007669"/>
    <property type="project" value="UniProtKB-SubCell"/>
</dbReference>
<feature type="transmembrane region" description="Helical" evidence="10">
    <location>
        <begin position="123"/>
        <end position="142"/>
    </location>
</feature>
<dbReference type="STRING" id="520762.AN619_15170"/>
<evidence type="ECO:0000256" key="4">
    <source>
        <dbReference type="ARBA" id="ARBA00022475"/>
    </source>
</evidence>
<name>A0A140L5D8_9FIRM</name>
<dbReference type="EMBL" id="LOEE01000031">
    <property type="protein sequence ID" value="KXG75763.1"/>
    <property type="molecule type" value="Genomic_DNA"/>
</dbReference>
<protein>
    <recommendedName>
        <fullName evidence="3 9">Flagellar biosynthetic protein FliR</fullName>
    </recommendedName>
</protein>
<evidence type="ECO:0000313" key="11">
    <source>
        <dbReference type="EMBL" id="KXG75763.1"/>
    </source>
</evidence>
<keyword evidence="6 10" id="KW-1133">Transmembrane helix</keyword>
<keyword evidence="4 10" id="KW-1003">Cell membrane</keyword>
<dbReference type="AlphaFoldDB" id="A0A140L5D8"/>
<keyword evidence="11" id="KW-0282">Flagellum</keyword>
<dbReference type="PANTHER" id="PTHR30065:SF1">
    <property type="entry name" value="SURFACE PRESENTATION OF ANTIGENS PROTEIN SPAR"/>
    <property type="match status" value="1"/>
</dbReference>
<dbReference type="PRINTS" id="PR00953">
    <property type="entry name" value="TYPE3IMRPROT"/>
</dbReference>
<evidence type="ECO:0000256" key="9">
    <source>
        <dbReference type="NCBIfam" id="TIGR01400"/>
    </source>
</evidence>